<evidence type="ECO:0000313" key="1">
    <source>
        <dbReference type="EMBL" id="KAE8384186.1"/>
    </source>
</evidence>
<dbReference type="AlphaFoldDB" id="A0A5N7BQR6"/>
<gene>
    <name evidence="1" type="ORF">BDV23DRAFT_177252</name>
</gene>
<dbReference type="EMBL" id="ML735393">
    <property type="protein sequence ID" value="KAE8384186.1"/>
    <property type="molecule type" value="Genomic_DNA"/>
</dbReference>
<proteinExistence type="predicted"/>
<accession>A0A5N7BQR6</accession>
<dbReference type="OrthoDB" id="4468869at2759"/>
<name>A0A5N7BQR6_PETAA</name>
<reference evidence="1" key="1">
    <citation type="submission" date="2019-04" db="EMBL/GenBank/DDBJ databases">
        <title>Friends and foes A comparative genomics studyof 23 Aspergillus species from section Flavi.</title>
        <authorList>
            <consortium name="DOE Joint Genome Institute"/>
            <person name="Kjaerbolling I."/>
            <person name="Vesth T."/>
            <person name="Frisvad J.C."/>
            <person name="Nybo J.L."/>
            <person name="Theobald S."/>
            <person name="Kildgaard S."/>
            <person name="Isbrandt T."/>
            <person name="Kuo A."/>
            <person name="Sato A."/>
            <person name="Lyhne E.K."/>
            <person name="Kogle M.E."/>
            <person name="Wiebenga A."/>
            <person name="Kun R.S."/>
            <person name="Lubbers R.J."/>
            <person name="Makela M.R."/>
            <person name="Barry K."/>
            <person name="Chovatia M."/>
            <person name="Clum A."/>
            <person name="Daum C."/>
            <person name="Haridas S."/>
            <person name="He G."/>
            <person name="LaButti K."/>
            <person name="Lipzen A."/>
            <person name="Mondo S."/>
            <person name="Riley R."/>
            <person name="Salamov A."/>
            <person name="Simmons B.A."/>
            <person name="Magnuson J.K."/>
            <person name="Henrissat B."/>
            <person name="Mortensen U.H."/>
            <person name="Larsen T.O."/>
            <person name="Devries R.P."/>
            <person name="Grigoriev I.V."/>
            <person name="Machida M."/>
            <person name="Baker S.E."/>
            <person name="Andersen M.R."/>
        </authorList>
    </citation>
    <scope>NUCLEOTIDE SEQUENCE [LARGE SCALE GENOMIC DNA]</scope>
    <source>
        <strain evidence="1">IBT 14317</strain>
    </source>
</reference>
<protein>
    <submittedName>
        <fullName evidence="1">Uncharacterized protein</fullName>
    </submittedName>
</protein>
<organism evidence="1">
    <name type="scientific">Petromyces alliaceus</name>
    <name type="common">Aspergillus alliaceus</name>
    <dbReference type="NCBI Taxonomy" id="209559"/>
    <lineage>
        <taxon>Eukaryota</taxon>
        <taxon>Fungi</taxon>
        <taxon>Dikarya</taxon>
        <taxon>Ascomycota</taxon>
        <taxon>Pezizomycotina</taxon>
        <taxon>Eurotiomycetes</taxon>
        <taxon>Eurotiomycetidae</taxon>
        <taxon>Eurotiales</taxon>
        <taxon>Aspergillaceae</taxon>
        <taxon>Aspergillus</taxon>
        <taxon>Aspergillus subgen. Circumdati</taxon>
    </lineage>
</organism>
<dbReference type="Proteomes" id="UP000326877">
    <property type="component" value="Unassembled WGS sequence"/>
</dbReference>
<sequence length="264" mass="30412">MDGLIHCHYNTTSFSQGQRDAISAGWQQFYTANDRSAQIHCAWITDMIIPLFTTANALVERWPTTSFLAFLTFHWHDYGSDGALETMGLRLPWRLKDRIDTIHDYMESGPVLIQTEVLDNQPRWQVAQLQDTLDFSQKLEAIDYYARVLVLEYVFSRWLGDASPRAMSPAQKRQVVEALDKIACIWYIQSILVQWLTVQTMGPMSTVVKRYQVKAEIHENYTVKPLVAECYPALVTTKTTIKKANQAAHEYLQEELGPKHLARK</sequence>